<evidence type="ECO:0000256" key="11">
    <source>
        <dbReference type="ARBA" id="ARBA00022840"/>
    </source>
</evidence>
<dbReference type="Proteomes" id="UP000428328">
    <property type="component" value="Chromosome"/>
</dbReference>
<dbReference type="EC" id="6.3.2.17" evidence="6"/>
<evidence type="ECO:0000256" key="10">
    <source>
        <dbReference type="ARBA" id="ARBA00022741"/>
    </source>
</evidence>
<evidence type="ECO:0000256" key="14">
    <source>
        <dbReference type="ARBA" id="ARBA00030048"/>
    </source>
</evidence>
<evidence type="ECO:0000256" key="9">
    <source>
        <dbReference type="ARBA" id="ARBA00022723"/>
    </source>
</evidence>
<evidence type="ECO:0000256" key="3">
    <source>
        <dbReference type="ARBA" id="ARBA00005150"/>
    </source>
</evidence>
<dbReference type="InterPro" id="IPR036615">
    <property type="entry name" value="Mur_ligase_C_dom_sf"/>
</dbReference>
<sequence>MDRLGLFSMDLTLDRMKRFREAHGAFGFPVVHVVGTNGKGSTVTFLCSIARTHGWKVGTFTSPHFLTPRERIQINRAPLPPETWVELANAVLDTPGGGELTYFEFQTCLAMLAFERADVDLAIMEAGLGGRFDATNVFEPYLTLFTPIGMDHEKILGPTLADIARDKAGAIRRGGVALTGPQEPEAMVALQDRAEAQGARLMFAVDLADPVEGNLGVKGMHQAVNARLALAGWRWIAADRGERSLLQSERFGMMSAFLPGRMQRVEADGLSLILDGAHNGHALRALAASLHADDIKPRAVIFACLADKDAAPMVELLKGLGNGPIVVPAMENERASDASALAASIGDRAEAAPSMAAAIERCRDVDGPILICGSLYLLAEFYTLYPEFLTP</sequence>
<dbReference type="EMBL" id="CP046400">
    <property type="protein sequence ID" value="QGY42089.1"/>
    <property type="molecule type" value="Genomic_DNA"/>
</dbReference>
<dbReference type="GO" id="GO:0008841">
    <property type="term" value="F:dihydrofolate synthase activity"/>
    <property type="evidence" value="ECO:0007669"/>
    <property type="project" value="UniProtKB-EC"/>
</dbReference>
<dbReference type="GO" id="GO:0005524">
    <property type="term" value="F:ATP binding"/>
    <property type="evidence" value="ECO:0007669"/>
    <property type="project" value="UniProtKB-KW"/>
</dbReference>
<keyword evidence="13" id="KW-0289">Folate biosynthesis</keyword>
<evidence type="ECO:0000256" key="15">
    <source>
        <dbReference type="ARBA" id="ARBA00030592"/>
    </source>
</evidence>
<keyword evidence="12" id="KW-0460">Magnesium</keyword>
<comment type="catalytic activity">
    <reaction evidence="19">
        <text>(6R)-5,10-methylenetetrahydrofolyl-(gamma-L-Glu)(n) + L-glutamate + ATP = (6R)-5,10-methylenetetrahydrofolyl-(gamma-L-Glu)(n+1) + ADP + phosphate + H(+)</text>
        <dbReference type="Rhea" id="RHEA:51912"/>
        <dbReference type="Rhea" id="RHEA-COMP:13257"/>
        <dbReference type="Rhea" id="RHEA-COMP:13258"/>
        <dbReference type="ChEBI" id="CHEBI:15378"/>
        <dbReference type="ChEBI" id="CHEBI:29985"/>
        <dbReference type="ChEBI" id="CHEBI:30616"/>
        <dbReference type="ChEBI" id="CHEBI:43474"/>
        <dbReference type="ChEBI" id="CHEBI:136572"/>
        <dbReference type="ChEBI" id="CHEBI:456216"/>
        <dbReference type="EC" id="6.3.2.17"/>
    </reaction>
</comment>
<gene>
    <name evidence="22" type="ORF">GM415_17265</name>
</gene>
<dbReference type="Gene3D" id="3.40.1190.10">
    <property type="entry name" value="Mur-like, catalytic domain"/>
    <property type="match status" value="1"/>
</dbReference>
<evidence type="ECO:0000256" key="1">
    <source>
        <dbReference type="ARBA" id="ARBA00002714"/>
    </source>
</evidence>
<keyword evidence="11" id="KW-0067">ATP-binding</keyword>
<dbReference type="PANTHER" id="PTHR11136">
    <property type="entry name" value="FOLYLPOLYGLUTAMATE SYNTHASE-RELATED"/>
    <property type="match status" value="1"/>
</dbReference>
<dbReference type="SUPFAM" id="SSF53244">
    <property type="entry name" value="MurD-like peptide ligases, peptide-binding domain"/>
    <property type="match status" value="1"/>
</dbReference>
<evidence type="ECO:0000256" key="7">
    <source>
        <dbReference type="ARBA" id="ARBA00019357"/>
    </source>
</evidence>
<dbReference type="PANTHER" id="PTHR11136:SF0">
    <property type="entry name" value="DIHYDROFOLATE SYNTHETASE-RELATED"/>
    <property type="match status" value="1"/>
</dbReference>
<evidence type="ECO:0000313" key="22">
    <source>
        <dbReference type="EMBL" id="QGY42089.1"/>
    </source>
</evidence>
<evidence type="ECO:0000256" key="4">
    <source>
        <dbReference type="ARBA" id="ARBA00008276"/>
    </source>
</evidence>
<proteinExistence type="inferred from homology"/>
<protein>
    <recommendedName>
        <fullName evidence="7">Dihydrofolate synthase/folylpolyglutamate synthase</fullName>
        <ecNumber evidence="5">6.3.2.12</ecNumber>
        <ecNumber evidence="6">6.3.2.17</ecNumber>
    </recommendedName>
    <alternativeName>
        <fullName evidence="16">Folylpoly-gamma-glutamate synthetase-dihydrofolate synthetase</fullName>
    </alternativeName>
    <alternativeName>
        <fullName evidence="14">Folylpolyglutamate synthetase</fullName>
    </alternativeName>
    <alternativeName>
        <fullName evidence="15">Tetrahydrofolylpolyglutamate synthase</fullName>
    </alternativeName>
</protein>
<evidence type="ECO:0000256" key="19">
    <source>
        <dbReference type="ARBA" id="ARBA00049035"/>
    </source>
</evidence>
<reference evidence="22 23" key="1">
    <citation type="submission" date="2019-11" db="EMBL/GenBank/DDBJ databases">
        <authorList>
            <person name="Zheng R.K."/>
            <person name="Sun C.M."/>
        </authorList>
    </citation>
    <scope>NUCLEOTIDE SEQUENCE [LARGE SCALE GENOMIC DNA]</scope>
    <source>
        <strain evidence="22 23">SRB007</strain>
    </source>
</reference>
<evidence type="ECO:0000256" key="2">
    <source>
        <dbReference type="ARBA" id="ARBA00004799"/>
    </source>
</evidence>
<dbReference type="GO" id="GO:0046872">
    <property type="term" value="F:metal ion binding"/>
    <property type="evidence" value="ECO:0007669"/>
    <property type="project" value="UniProtKB-KW"/>
</dbReference>
<comment type="pathway">
    <text evidence="2">Cofactor biosynthesis; tetrahydrofolate biosynthesis; 7,8-dihydrofolate from 2-amino-4-hydroxy-6-hydroxymethyl-7,8-dihydropteridine diphosphate and 4-aminobenzoate: step 2/2.</text>
</comment>
<accession>A0A6I6JLK8</accession>
<evidence type="ECO:0000256" key="18">
    <source>
        <dbReference type="ARBA" id="ARBA00047808"/>
    </source>
</evidence>
<evidence type="ECO:0000259" key="21">
    <source>
        <dbReference type="Pfam" id="PF02875"/>
    </source>
</evidence>
<dbReference type="AlphaFoldDB" id="A0A6I6JLK8"/>
<comment type="similarity">
    <text evidence="4">Belongs to the folylpolyglutamate synthase family.</text>
</comment>
<evidence type="ECO:0000256" key="6">
    <source>
        <dbReference type="ARBA" id="ARBA00013025"/>
    </source>
</evidence>
<comment type="catalytic activity">
    <reaction evidence="20">
        <text>7,8-dihydropteroate + L-glutamate + ATP = 7,8-dihydrofolate + ADP + phosphate + H(+)</text>
        <dbReference type="Rhea" id="RHEA:23584"/>
        <dbReference type="ChEBI" id="CHEBI:15378"/>
        <dbReference type="ChEBI" id="CHEBI:17839"/>
        <dbReference type="ChEBI" id="CHEBI:29985"/>
        <dbReference type="ChEBI" id="CHEBI:30616"/>
        <dbReference type="ChEBI" id="CHEBI:43474"/>
        <dbReference type="ChEBI" id="CHEBI:57451"/>
        <dbReference type="ChEBI" id="CHEBI:456216"/>
        <dbReference type="EC" id="6.3.2.12"/>
    </reaction>
</comment>
<keyword evidence="10" id="KW-0547">Nucleotide-binding</keyword>
<evidence type="ECO:0000256" key="5">
    <source>
        <dbReference type="ARBA" id="ARBA00013023"/>
    </source>
</evidence>
<evidence type="ECO:0000256" key="12">
    <source>
        <dbReference type="ARBA" id="ARBA00022842"/>
    </source>
</evidence>
<evidence type="ECO:0000256" key="13">
    <source>
        <dbReference type="ARBA" id="ARBA00022909"/>
    </source>
</evidence>
<evidence type="ECO:0000256" key="8">
    <source>
        <dbReference type="ARBA" id="ARBA00022598"/>
    </source>
</evidence>
<dbReference type="Gene3D" id="3.90.190.20">
    <property type="entry name" value="Mur ligase, C-terminal domain"/>
    <property type="match status" value="1"/>
</dbReference>
<dbReference type="NCBIfam" id="TIGR01499">
    <property type="entry name" value="folC"/>
    <property type="match status" value="1"/>
</dbReference>
<name>A0A6I6JLK8_9BACT</name>
<dbReference type="PIRSF" id="PIRSF001563">
    <property type="entry name" value="Folylpolyglu_synth"/>
    <property type="match status" value="1"/>
</dbReference>
<evidence type="ECO:0000256" key="17">
    <source>
        <dbReference type="ARBA" id="ARBA00047493"/>
    </source>
</evidence>
<dbReference type="Pfam" id="PF02875">
    <property type="entry name" value="Mur_ligase_C"/>
    <property type="match status" value="1"/>
</dbReference>
<evidence type="ECO:0000313" key="23">
    <source>
        <dbReference type="Proteomes" id="UP000428328"/>
    </source>
</evidence>
<dbReference type="GO" id="GO:0004326">
    <property type="term" value="F:tetrahydrofolylpolyglutamate synthase activity"/>
    <property type="evidence" value="ECO:0007669"/>
    <property type="project" value="UniProtKB-EC"/>
</dbReference>
<dbReference type="SUPFAM" id="SSF53623">
    <property type="entry name" value="MurD-like peptide ligases, catalytic domain"/>
    <property type="match status" value="1"/>
</dbReference>
<dbReference type="InterPro" id="IPR004101">
    <property type="entry name" value="Mur_ligase_C"/>
</dbReference>
<dbReference type="InterPro" id="IPR036565">
    <property type="entry name" value="Mur-like_cat_sf"/>
</dbReference>
<dbReference type="GO" id="GO:0005737">
    <property type="term" value="C:cytoplasm"/>
    <property type="evidence" value="ECO:0007669"/>
    <property type="project" value="TreeGrafter"/>
</dbReference>
<evidence type="ECO:0000256" key="16">
    <source>
        <dbReference type="ARBA" id="ARBA00032510"/>
    </source>
</evidence>
<comment type="catalytic activity">
    <reaction evidence="17">
        <text>(6S)-5,6,7,8-tetrahydrofolyl-(gamma-L-Glu)(n) + L-glutamate + ATP = (6S)-5,6,7,8-tetrahydrofolyl-(gamma-L-Glu)(n+1) + ADP + phosphate + H(+)</text>
        <dbReference type="Rhea" id="RHEA:10580"/>
        <dbReference type="Rhea" id="RHEA-COMP:14738"/>
        <dbReference type="Rhea" id="RHEA-COMP:14740"/>
        <dbReference type="ChEBI" id="CHEBI:15378"/>
        <dbReference type="ChEBI" id="CHEBI:29985"/>
        <dbReference type="ChEBI" id="CHEBI:30616"/>
        <dbReference type="ChEBI" id="CHEBI:43474"/>
        <dbReference type="ChEBI" id="CHEBI:141005"/>
        <dbReference type="ChEBI" id="CHEBI:456216"/>
        <dbReference type="EC" id="6.3.2.17"/>
    </reaction>
</comment>
<evidence type="ECO:0000256" key="20">
    <source>
        <dbReference type="ARBA" id="ARBA00049161"/>
    </source>
</evidence>
<dbReference type="GO" id="GO:0046656">
    <property type="term" value="P:folic acid biosynthetic process"/>
    <property type="evidence" value="ECO:0007669"/>
    <property type="project" value="UniProtKB-KW"/>
</dbReference>
<dbReference type="EC" id="6.3.2.12" evidence="5"/>
<keyword evidence="23" id="KW-1185">Reference proteome</keyword>
<keyword evidence="9" id="KW-0479">Metal-binding</keyword>
<dbReference type="InterPro" id="IPR001645">
    <property type="entry name" value="Folylpolyglutamate_synth"/>
</dbReference>
<comment type="catalytic activity">
    <reaction evidence="18">
        <text>10-formyltetrahydrofolyl-(gamma-L-Glu)(n) + L-glutamate + ATP = 10-formyltetrahydrofolyl-(gamma-L-Glu)(n+1) + ADP + phosphate + H(+)</text>
        <dbReference type="Rhea" id="RHEA:51904"/>
        <dbReference type="Rhea" id="RHEA-COMP:13088"/>
        <dbReference type="Rhea" id="RHEA-COMP:14300"/>
        <dbReference type="ChEBI" id="CHEBI:15378"/>
        <dbReference type="ChEBI" id="CHEBI:29985"/>
        <dbReference type="ChEBI" id="CHEBI:30616"/>
        <dbReference type="ChEBI" id="CHEBI:43474"/>
        <dbReference type="ChEBI" id="CHEBI:134413"/>
        <dbReference type="ChEBI" id="CHEBI:456216"/>
        <dbReference type="EC" id="6.3.2.17"/>
    </reaction>
</comment>
<feature type="domain" description="Mur ligase C-terminal" evidence="21">
    <location>
        <begin position="260"/>
        <end position="373"/>
    </location>
</feature>
<keyword evidence="8" id="KW-0436">Ligase</keyword>
<comment type="pathway">
    <text evidence="3">Cofactor biosynthesis; tetrahydrofolylpolyglutamate biosynthesis.</text>
</comment>
<comment type="function">
    <text evidence="1">Functions in two distinct reactions of the de novo folate biosynthetic pathway. Catalyzes the addition of a glutamate residue to dihydropteroate (7,8-dihydropteroate or H2Pte) to form dihydrofolate (7,8-dihydrofolate monoglutamate or H2Pte-Glu). Also catalyzes successive additions of L-glutamate to tetrahydrofolate or 10-formyltetrahydrofolate or 5,10-methylenetetrahydrofolate, leading to folylpolyglutamate derivatives.</text>
</comment>
<dbReference type="KEGG" id="psel:GM415_17265"/>
<organism evidence="22 23">
    <name type="scientific">Pseudodesulfovibrio cashew</name>
    <dbReference type="NCBI Taxonomy" id="2678688"/>
    <lineage>
        <taxon>Bacteria</taxon>
        <taxon>Pseudomonadati</taxon>
        <taxon>Thermodesulfobacteriota</taxon>
        <taxon>Desulfovibrionia</taxon>
        <taxon>Desulfovibrionales</taxon>
        <taxon>Desulfovibrionaceae</taxon>
    </lineage>
</organism>